<dbReference type="EMBL" id="KV441024">
    <property type="protein sequence ID" value="OAD67300.1"/>
    <property type="molecule type" value="Genomic_DNA"/>
</dbReference>
<dbReference type="InterPro" id="IPR001611">
    <property type="entry name" value="Leu-rich_rpt"/>
</dbReference>
<organism evidence="3 4">
    <name type="scientific">Phycomyces blakesleeanus (strain ATCC 8743b / DSM 1359 / FGSC 10004 / NBRC 33097 / NRRL 1555)</name>
    <dbReference type="NCBI Taxonomy" id="763407"/>
    <lineage>
        <taxon>Eukaryota</taxon>
        <taxon>Fungi</taxon>
        <taxon>Fungi incertae sedis</taxon>
        <taxon>Mucoromycota</taxon>
        <taxon>Mucoromycotina</taxon>
        <taxon>Mucoromycetes</taxon>
        <taxon>Mucorales</taxon>
        <taxon>Phycomycetaceae</taxon>
        <taxon>Phycomyces</taxon>
    </lineage>
</organism>
<dbReference type="PROSITE" id="PS50033">
    <property type="entry name" value="UBX"/>
    <property type="match status" value="1"/>
</dbReference>
<dbReference type="RefSeq" id="XP_018285340.1">
    <property type="nucleotide sequence ID" value="XM_018441159.1"/>
</dbReference>
<dbReference type="SMART" id="SM00166">
    <property type="entry name" value="UBX"/>
    <property type="match status" value="1"/>
</dbReference>
<dbReference type="Gene3D" id="3.80.10.10">
    <property type="entry name" value="Ribonuclease Inhibitor"/>
    <property type="match status" value="4"/>
</dbReference>
<dbReference type="InterPro" id="IPR001012">
    <property type="entry name" value="UBX_dom"/>
</dbReference>
<dbReference type="InterPro" id="IPR006553">
    <property type="entry name" value="Leu-rich_rpt_Cys-con_subtyp"/>
</dbReference>
<feature type="compositionally biased region" description="Polar residues" evidence="1">
    <location>
        <begin position="52"/>
        <end position="69"/>
    </location>
</feature>
<proteinExistence type="predicted"/>
<evidence type="ECO:0000259" key="2">
    <source>
        <dbReference type="PROSITE" id="PS50033"/>
    </source>
</evidence>
<dbReference type="Pfam" id="PF13516">
    <property type="entry name" value="LRR_6"/>
    <property type="match status" value="1"/>
</dbReference>
<dbReference type="InterPro" id="IPR057207">
    <property type="entry name" value="FBXL15_LRR"/>
</dbReference>
<dbReference type="VEuPathDB" id="FungiDB:PHYBLDRAFT_63703"/>
<keyword evidence="4" id="KW-1185">Reference proteome</keyword>
<feature type="compositionally biased region" description="Basic and acidic residues" evidence="1">
    <location>
        <begin position="98"/>
        <end position="136"/>
    </location>
</feature>
<evidence type="ECO:0000313" key="3">
    <source>
        <dbReference type="EMBL" id="OAD67300.1"/>
    </source>
</evidence>
<sequence length="939" mass="105354">MATNDSHLAYLLGLGFDFDLCVSALSLHTQIEDATNWILAQSKPLEAIGQTLKSDTSANTSSEPLSWQTNSNSSLVSNEEVPKDMSFQNISSKMAIQARKEKQSEKQARERALQAIKEDQEDRKLRRAHLLEKSPKNDAPPQQASGSNRSPELLRHQKEIKAQKLLDNEAKKRALENIKQDREAKKSFASSIQPKPITSRPQPTVNPSASALIQIRASDGSSYRKSFPSNTPFSNVFEWVLDQERKFYRQILPQEQVTLVSIYREGEWTRAIEYRFVPNVSLHLLRTIPTPPEPEREPEPALEPALEQEQNQEPGHVLEQEDEHMENQDSDEDEDEDMTLPRLGLAQIRMDYWANTLGGNRLVDPTESVDEVMGEAQGIPGEESTAEVQVSTNNPSQRDHRLNAILSRNSAASASGDLNILRQGQGKARDVRCLKDICSSMVAGLITQPTTEARNVFKKLMFVSPDVSSSLVAHLISSRKFLRKLTPTYTYTLESRYSYLQQAILDSYIFTTDSLLEGLSVSNSAVSLVKLSIRGCDVVTDAGIYYLKGLKRLEYLDVSNCKLTDKGLQSLAGFPSLRYLNLSKTKITDSGIKLLADTAAYKDSLDTLIVEGCKGLKSKDLLSKLNEFVNLSYLSLAMTSIGPQQPIYQTHAPLCILDISNTELNDKDMIQTISGYSSLKELRLTGCKAITCAGLAAIPKSLCHLEVIHFPNREHELDDLFHRYADLPLQHLDLTGFLEVTDVGVEQIAKMKHLKYLSLEATKVTDHGIALLKDLLELETLYLDRTSASDLGIEALSELSRLRTLSLSRTNVTDEALKNMGDFERTHYARTIRTLNLSKCQEVTDEGVQGLTGMIHLTHLNLDHTGISNSLSLRDYWVWENKIKESCLQTPLVKSLFSTDKTLYNDCINRRIEYTTKNYPLDPGAENMYSTRRSAVPFY</sequence>
<feature type="compositionally biased region" description="Polar residues" evidence="1">
    <location>
        <begin position="140"/>
        <end position="150"/>
    </location>
</feature>
<name>A0A167K544_PHYB8</name>
<dbReference type="Pfam" id="PF25372">
    <property type="entry name" value="DUF7885"/>
    <property type="match status" value="1"/>
</dbReference>
<dbReference type="STRING" id="763407.A0A167K544"/>
<dbReference type="InterPro" id="IPR032675">
    <property type="entry name" value="LRR_dom_sf"/>
</dbReference>
<evidence type="ECO:0000313" key="4">
    <source>
        <dbReference type="Proteomes" id="UP000077315"/>
    </source>
</evidence>
<feature type="region of interest" description="Disordered" evidence="1">
    <location>
        <begin position="288"/>
        <end position="314"/>
    </location>
</feature>
<feature type="domain" description="UBX" evidence="2">
    <location>
        <begin position="206"/>
        <end position="240"/>
    </location>
</feature>
<gene>
    <name evidence="3" type="ORF">PHYBLDRAFT_63703</name>
</gene>
<dbReference type="SUPFAM" id="SSF46934">
    <property type="entry name" value="UBA-like"/>
    <property type="match status" value="1"/>
</dbReference>
<dbReference type="SUPFAM" id="SSF52047">
    <property type="entry name" value="RNI-like"/>
    <property type="match status" value="1"/>
</dbReference>
<dbReference type="Proteomes" id="UP000077315">
    <property type="component" value="Unassembled WGS sequence"/>
</dbReference>
<reference evidence="4" key="1">
    <citation type="submission" date="2015-06" db="EMBL/GenBank/DDBJ databases">
        <title>Expansion of signal transduction pathways in fungi by whole-genome duplication.</title>
        <authorList>
            <consortium name="DOE Joint Genome Institute"/>
            <person name="Corrochano L.M."/>
            <person name="Kuo A."/>
            <person name="Marcet-Houben M."/>
            <person name="Polaino S."/>
            <person name="Salamov A."/>
            <person name="Villalobos J.M."/>
            <person name="Alvarez M.I."/>
            <person name="Avalos J."/>
            <person name="Benito E.P."/>
            <person name="Benoit I."/>
            <person name="Burger G."/>
            <person name="Camino L.P."/>
            <person name="Canovas D."/>
            <person name="Cerda-Olmedo E."/>
            <person name="Cheng J.-F."/>
            <person name="Dominguez A."/>
            <person name="Elias M."/>
            <person name="Eslava A.P."/>
            <person name="Glaser F."/>
            <person name="Grimwood J."/>
            <person name="Gutierrez G."/>
            <person name="Heitman J."/>
            <person name="Henrissat B."/>
            <person name="Iturriaga E.A."/>
            <person name="Lang B.F."/>
            <person name="Lavin J.L."/>
            <person name="Lee S."/>
            <person name="Li W."/>
            <person name="Lindquist E."/>
            <person name="Lopez-Garcia S."/>
            <person name="Luque E.M."/>
            <person name="Marcos A.T."/>
            <person name="Martin J."/>
            <person name="McCluskey K."/>
            <person name="Medina H.R."/>
            <person name="Miralles-Duran A."/>
            <person name="Miyazaki A."/>
            <person name="Munoz-Torres E."/>
            <person name="Oguiza J.A."/>
            <person name="Ohm R."/>
            <person name="Olmedo M."/>
            <person name="Orejas M."/>
            <person name="Ortiz-Castellanos L."/>
            <person name="Pisabarro A.G."/>
            <person name="Rodriguez-Romero J."/>
            <person name="Ruiz-Herrera J."/>
            <person name="Ruiz-Vazquez R."/>
            <person name="Sanz C."/>
            <person name="Schackwitz W."/>
            <person name="Schmutz J."/>
            <person name="Shahriari M."/>
            <person name="Shelest E."/>
            <person name="Silva-Franco F."/>
            <person name="Soanes D."/>
            <person name="Syed K."/>
            <person name="Tagua V.G."/>
            <person name="Talbot N.J."/>
            <person name="Thon M."/>
            <person name="De vries R.P."/>
            <person name="Wiebenga A."/>
            <person name="Yadav J.S."/>
            <person name="Braun E.L."/>
            <person name="Baker S."/>
            <person name="Garre V."/>
            <person name="Horwitz B."/>
            <person name="Torres-Martinez S."/>
            <person name="Idnurm A."/>
            <person name="Herrera-Estrella A."/>
            <person name="Gabaldon T."/>
            <person name="Grigoriev I.V."/>
        </authorList>
    </citation>
    <scope>NUCLEOTIDE SEQUENCE [LARGE SCALE GENOMIC DNA]</scope>
    <source>
        <strain evidence="4">NRRL 1555(-)</strain>
    </source>
</reference>
<dbReference type="InParanoid" id="A0A167K544"/>
<dbReference type="GO" id="GO:0031146">
    <property type="term" value="P:SCF-dependent proteasomal ubiquitin-dependent protein catabolic process"/>
    <property type="evidence" value="ECO:0007669"/>
    <property type="project" value="TreeGrafter"/>
</dbReference>
<feature type="region of interest" description="Disordered" evidence="1">
    <location>
        <begin position="179"/>
        <end position="207"/>
    </location>
</feature>
<feature type="region of interest" description="Disordered" evidence="1">
    <location>
        <begin position="52"/>
        <end position="81"/>
    </location>
</feature>
<dbReference type="PANTHER" id="PTHR13318">
    <property type="entry name" value="PARTNER OF PAIRED, ISOFORM B-RELATED"/>
    <property type="match status" value="1"/>
</dbReference>
<dbReference type="AlphaFoldDB" id="A0A167K544"/>
<evidence type="ECO:0000256" key="1">
    <source>
        <dbReference type="SAM" id="MobiDB-lite"/>
    </source>
</evidence>
<accession>A0A167K544</accession>
<feature type="region of interest" description="Disordered" evidence="1">
    <location>
        <begin position="96"/>
        <end position="154"/>
    </location>
</feature>
<dbReference type="OrthoDB" id="120976at2759"/>
<dbReference type="InterPro" id="IPR009060">
    <property type="entry name" value="UBA-like_sf"/>
</dbReference>
<dbReference type="SMART" id="SM00368">
    <property type="entry name" value="LRR_RI"/>
    <property type="match status" value="4"/>
</dbReference>
<feature type="compositionally biased region" description="Low complexity" evidence="1">
    <location>
        <begin position="70"/>
        <end position="79"/>
    </location>
</feature>
<protein>
    <recommendedName>
        <fullName evidence="2">UBX domain-containing protein</fullName>
    </recommendedName>
</protein>
<dbReference type="GeneID" id="29002065"/>
<dbReference type="SMART" id="SM00367">
    <property type="entry name" value="LRR_CC"/>
    <property type="match status" value="7"/>
</dbReference>
<dbReference type="GO" id="GO:0019005">
    <property type="term" value="C:SCF ubiquitin ligase complex"/>
    <property type="evidence" value="ECO:0007669"/>
    <property type="project" value="TreeGrafter"/>
</dbReference>